<gene>
    <name evidence="1" type="primary">AVEN_42700_1</name>
    <name evidence="1" type="ORF">NPIL_502811</name>
</gene>
<dbReference type="Proteomes" id="UP000887013">
    <property type="component" value="Unassembled WGS sequence"/>
</dbReference>
<accession>A0A8X6UBG1</accession>
<comment type="caution">
    <text evidence="1">The sequence shown here is derived from an EMBL/GenBank/DDBJ whole genome shotgun (WGS) entry which is preliminary data.</text>
</comment>
<evidence type="ECO:0000313" key="1">
    <source>
        <dbReference type="EMBL" id="GFT97379.1"/>
    </source>
</evidence>
<dbReference type="SUPFAM" id="SSF51905">
    <property type="entry name" value="FAD/NAD(P)-binding domain"/>
    <property type="match status" value="1"/>
</dbReference>
<dbReference type="AlphaFoldDB" id="A0A8X6UBG1"/>
<proteinExistence type="predicted"/>
<keyword evidence="2" id="KW-1185">Reference proteome</keyword>
<dbReference type="Gene3D" id="3.50.50.60">
    <property type="entry name" value="FAD/NAD(P)-binding domain"/>
    <property type="match status" value="1"/>
</dbReference>
<evidence type="ECO:0000313" key="2">
    <source>
        <dbReference type="Proteomes" id="UP000887013"/>
    </source>
</evidence>
<dbReference type="InterPro" id="IPR036188">
    <property type="entry name" value="FAD/NAD-bd_sf"/>
</dbReference>
<reference evidence="1" key="1">
    <citation type="submission" date="2020-08" db="EMBL/GenBank/DDBJ databases">
        <title>Multicomponent nature underlies the extraordinary mechanical properties of spider dragline silk.</title>
        <authorList>
            <person name="Kono N."/>
            <person name="Nakamura H."/>
            <person name="Mori M."/>
            <person name="Yoshida Y."/>
            <person name="Ohtoshi R."/>
            <person name="Malay A.D."/>
            <person name="Moran D.A.P."/>
            <person name="Tomita M."/>
            <person name="Numata K."/>
            <person name="Arakawa K."/>
        </authorList>
    </citation>
    <scope>NUCLEOTIDE SEQUENCE</scope>
</reference>
<protein>
    <submittedName>
        <fullName evidence="1">Uncharacterized protein</fullName>
    </submittedName>
</protein>
<dbReference type="OrthoDB" id="6429915at2759"/>
<name>A0A8X6UBG1_NEPPI</name>
<sequence>MKHVVIVGSGPVGSFMAVLCRLLRLKVTVYEKRKEFMRNINLKIDGDLFKEVQEALARLGVQSNFFAEFYKYLRRQKDRILIKELEEKFAEEAKSLGAKYVFKEVMSVWDLKVDHRTENVLILDCTGRNSKLRETAFGSDEINVVTTPLQNAAYINFKSKFTSDTSLYQVMKNISSIKLTEVVVSKNKDSDGFANVTIPVFITSKLAGYFDKEFPDINRKPLNPFKSLIPMSDSIFFPITSIIGNLLVDGCYIDLDSVSVKKIVISCGYAKKRSNSYFICLGDAAAHLAFFRSLNLGLKHAFELFIHLSMFTKDIIPLVDYDDIMKVFAYHNPHLNPIKVYPSAARNVFFIITKVIWYGCFTFCVTNKKTTRLTDVTGRTEREIYDLISKYNEKLRRWDYFLKDFEEKRESDIQSEISSNKLKNISFELASLFIDINGKSVFKISEVLREVSGRHSLFRKDFDFFLECFKIRREVIRCQSGRSEISNNETLNIIDSMVKYLGKNSSPFVNKIKTYCADEKRSRDEKLKLIAFVIDNKFNKPKSKTVGKTIGFWPKLIGLRFDSSEIRSDIILILIRNELRGCIRFCSQNKTKRTSYDDAAKASNDNGFQKKDNFGSDENILKDDKAAREVFRNSHRKCAKFLSQPNLFKKDDENYDDDDNPLIDF</sequence>
<organism evidence="1 2">
    <name type="scientific">Nephila pilipes</name>
    <name type="common">Giant wood spider</name>
    <name type="synonym">Nephila maculata</name>
    <dbReference type="NCBI Taxonomy" id="299642"/>
    <lineage>
        <taxon>Eukaryota</taxon>
        <taxon>Metazoa</taxon>
        <taxon>Ecdysozoa</taxon>
        <taxon>Arthropoda</taxon>
        <taxon>Chelicerata</taxon>
        <taxon>Arachnida</taxon>
        <taxon>Araneae</taxon>
        <taxon>Araneomorphae</taxon>
        <taxon>Entelegynae</taxon>
        <taxon>Araneoidea</taxon>
        <taxon>Nephilidae</taxon>
        <taxon>Nephila</taxon>
    </lineage>
</organism>
<dbReference type="EMBL" id="BMAW01075519">
    <property type="protein sequence ID" value="GFT97379.1"/>
    <property type="molecule type" value="Genomic_DNA"/>
</dbReference>